<name>A0AAD2G635_9STRA</name>
<dbReference type="EMBL" id="CAKOGP040002180">
    <property type="protein sequence ID" value="CAJ1964375.1"/>
    <property type="molecule type" value="Genomic_DNA"/>
</dbReference>
<keyword evidence="1" id="KW-0560">Oxidoreductase</keyword>
<dbReference type="GO" id="GO:0046872">
    <property type="term" value="F:metal ion binding"/>
    <property type="evidence" value="ECO:0007669"/>
    <property type="project" value="UniProtKB-KW"/>
</dbReference>
<dbReference type="Gene3D" id="2.60.120.620">
    <property type="entry name" value="q2cbj1_9rhob like domain"/>
    <property type="match status" value="1"/>
</dbReference>
<evidence type="ECO:0000313" key="4">
    <source>
        <dbReference type="Proteomes" id="UP001295423"/>
    </source>
</evidence>
<dbReference type="SUPFAM" id="SSF51197">
    <property type="entry name" value="Clavaminate synthase-like"/>
    <property type="match status" value="1"/>
</dbReference>
<keyword evidence="1" id="KW-0408">Iron</keyword>
<gene>
    <name evidence="3" type="ORF">CYCCA115_LOCUS20601</name>
</gene>
<dbReference type="GO" id="GO:0016491">
    <property type="term" value="F:oxidoreductase activity"/>
    <property type="evidence" value="ECO:0007669"/>
    <property type="project" value="UniProtKB-KW"/>
</dbReference>
<comment type="similarity">
    <text evidence="1">Belongs to the iron/ascorbate-dependent oxidoreductase family.</text>
</comment>
<evidence type="ECO:0000259" key="2">
    <source>
        <dbReference type="PROSITE" id="PS51471"/>
    </source>
</evidence>
<dbReference type="AlphaFoldDB" id="A0AAD2G635"/>
<comment type="caution">
    <text evidence="3">The sequence shown here is derived from an EMBL/GenBank/DDBJ whole genome shotgun (WGS) entry which is preliminary data.</text>
</comment>
<evidence type="ECO:0000313" key="3">
    <source>
        <dbReference type="EMBL" id="CAJ1964375.1"/>
    </source>
</evidence>
<feature type="domain" description="Fe2OG dioxygenase" evidence="2">
    <location>
        <begin position="167"/>
        <end position="265"/>
    </location>
</feature>
<dbReference type="Proteomes" id="UP001295423">
    <property type="component" value="Unassembled WGS sequence"/>
</dbReference>
<dbReference type="InterPro" id="IPR005123">
    <property type="entry name" value="Oxoglu/Fe-dep_dioxygenase_dom"/>
</dbReference>
<keyword evidence="1" id="KW-0479">Metal-binding</keyword>
<organism evidence="3 4">
    <name type="scientific">Cylindrotheca closterium</name>
    <dbReference type="NCBI Taxonomy" id="2856"/>
    <lineage>
        <taxon>Eukaryota</taxon>
        <taxon>Sar</taxon>
        <taxon>Stramenopiles</taxon>
        <taxon>Ochrophyta</taxon>
        <taxon>Bacillariophyta</taxon>
        <taxon>Bacillariophyceae</taxon>
        <taxon>Bacillariophycidae</taxon>
        <taxon>Bacillariales</taxon>
        <taxon>Bacillariaceae</taxon>
        <taxon>Cylindrotheca</taxon>
    </lineage>
</organism>
<protein>
    <recommendedName>
        <fullName evidence="2">Fe2OG dioxygenase domain-containing protein</fullName>
    </recommendedName>
</protein>
<proteinExistence type="inferred from homology"/>
<accession>A0AAD2G635</accession>
<reference evidence="3" key="1">
    <citation type="submission" date="2023-08" db="EMBL/GenBank/DDBJ databases">
        <authorList>
            <person name="Audoor S."/>
            <person name="Bilcke G."/>
        </authorList>
    </citation>
    <scope>NUCLEOTIDE SEQUENCE</scope>
</reference>
<dbReference type="PROSITE" id="PS51471">
    <property type="entry name" value="FE2OG_OXY"/>
    <property type="match status" value="1"/>
</dbReference>
<evidence type="ECO:0000256" key="1">
    <source>
        <dbReference type="RuleBase" id="RU003682"/>
    </source>
</evidence>
<keyword evidence="4" id="KW-1185">Reference proteome</keyword>
<sequence length="289" mass="31798">MQLEELLIKNGRPIARLEPRNALRSFTMGERIKGGRTLLRLSNLVSAEECQLLATSCIAAAHDWKQKQYGEETSTNEMIHLEQGSKSKVFVRLLTQATADREEAPEDALPKESSELVELILERALSYLDTQACPSLKKTLFGERVNDDNGNSSSMAQLFRKRQLDYSIREPAINVYEAPHGHFAMHKDHHALSILIPLSDPTADFEGGGTAFWSQSHPMEGMDSPSIVLKPKPGTALLWGGRVSHKGVTISSGTRVVVVASFSGPNSPREDVKERLSAGLGVRTILSAR</sequence>